<evidence type="ECO:0000313" key="17">
    <source>
        <dbReference type="Proteomes" id="UP000267841"/>
    </source>
</evidence>
<dbReference type="PANTHER" id="PTHR45528">
    <property type="entry name" value="SENSOR HISTIDINE KINASE CPXA"/>
    <property type="match status" value="1"/>
</dbReference>
<dbReference type="EMBL" id="RCCJ01000001">
    <property type="protein sequence ID" value="RLJ69890.1"/>
    <property type="molecule type" value="Genomic_DNA"/>
</dbReference>
<dbReference type="Pfam" id="PF02518">
    <property type="entry name" value="HATPase_c"/>
    <property type="match status" value="1"/>
</dbReference>
<evidence type="ECO:0000256" key="8">
    <source>
        <dbReference type="ARBA" id="ARBA00022741"/>
    </source>
</evidence>
<comment type="catalytic activity">
    <reaction evidence="1">
        <text>ATP + protein L-histidine = ADP + protein N-phospho-L-histidine.</text>
        <dbReference type="EC" id="2.7.13.3"/>
    </reaction>
</comment>
<dbReference type="Proteomes" id="UP000267841">
    <property type="component" value="Unassembled WGS sequence"/>
</dbReference>
<dbReference type="PROSITE" id="PS50109">
    <property type="entry name" value="HIS_KIN"/>
    <property type="match status" value="1"/>
</dbReference>
<proteinExistence type="predicted"/>
<comment type="caution">
    <text evidence="16">The sequence shown here is derived from an EMBL/GenBank/DDBJ whole genome shotgun (WGS) entry which is preliminary data.</text>
</comment>
<keyword evidence="5" id="KW-0597">Phosphoprotein</keyword>
<dbReference type="SMART" id="SM00388">
    <property type="entry name" value="HisKA"/>
    <property type="match status" value="1"/>
</dbReference>
<dbReference type="SUPFAM" id="SSF47384">
    <property type="entry name" value="Homodimeric domain of signal transducing histidine kinase"/>
    <property type="match status" value="1"/>
</dbReference>
<dbReference type="PANTHER" id="PTHR45528:SF1">
    <property type="entry name" value="SENSOR HISTIDINE KINASE CPXA"/>
    <property type="match status" value="1"/>
</dbReference>
<evidence type="ECO:0000256" key="11">
    <source>
        <dbReference type="ARBA" id="ARBA00022989"/>
    </source>
</evidence>
<organism evidence="16 17">
    <name type="scientific">Hydrogenivirga caldilitoris</name>
    <dbReference type="NCBI Taxonomy" id="246264"/>
    <lineage>
        <taxon>Bacteria</taxon>
        <taxon>Pseudomonadati</taxon>
        <taxon>Aquificota</taxon>
        <taxon>Aquificia</taxon>
        <taxon>Aquificales</taxon>
        <taxon>Aquificaceae</taxon>
        <taxon>Hydrogenivirga</taxon>
    </lineage>
</organism>
<keyword evidence="12" id="KW-0902">Two-component regulatory system</keyword>
<dbReference type="Gene3D" id="3.30.565.10">
    <property type="entry name" value="Histidine kinase-like ATPase, C-terminal domain"/>
    <property type="match status" value="1"/>
</dbReference>
<evidence type="ECO:0000256" key="2">
    <source>
        <dbReference type="ARBA" id="ARBA00004651"/>
    </source>
</evidence>
<dbReference type="SMART" id="SM00387">
    <property type="entry name" value="HATPase_c"/>
    <property type="match status" value="1"/>
</dbReference>
<dbReference type="InterPro" id="IPR050398">
    <property type="entry name" value="HssS/ArlS-like"/>
</dbReference>
<evidence type="ECO:0000256" key="3">
    <source>
        <dbReference type="ARBA" id="ARBA00012438"/>
    </source>
</evidence>
<evidence type="ECO:0000256" key="14">
    <source>
        <dbReference type="SAM" id="Phobius"/>
    </source>
</evidence>
<dbReference type="InterPro" id="IPR036097">
    <property type="entry name" value="HisK_dim/P_sf"/>
</dbReference>
<dbReference type="InterPro" id="IPR005467">
    <property type="entry name" value="His_kinase_dom"/>
</dbReference>
<keyword evidence="11 14" id="KW-1133">Transmembrane helix</keyword>
<accession>A0A497XP28</accession>
<keyword evidence="10" id="KW-0067">ATP-binding</keyword>
<reference evidence="16 17" key="1">
    <citation type="submission" date="2018-10" db="EMBL/GenBank/DDBJ databases">
        <title>Genomic Encyclopedia of Archaeal and Bacterial Type Strains, Phase II (KMG-II): from individual species to whole genera.</title>
        <authorList>
            <person name="Goeker M."/>
        </authorList>
    </citation>
    <scope>NUCLEOTIDE SEQUENCE [LARGE SCALE GENOMIC DNA]</scope>
    <source>
        <strain evidence="16 17">DSM 16510</strain>
    </source>
</reference>
<dbReference type="Gene3D" id="1.10.287.130">
    <property type="match status" value="1"/>
</dbReference>
<evidence type="ECO:0000259" key="15">
    <source>
        <dbReference type="PROSITE" id="PS50109"/>
    </source>
</evidence>
<keyword evidence="13 14" id="KW-0472">Membrane</keyword>
<dbReference type="InterPro" id="IPR036890">
    <property type="entry name" value="HATPase_C_sf"/>
</dbReference>
<evidence type="ECO:0000256" key="4">
    <source>
        <dbReference type="ARBA" id="ARBA00022475"/>
    </source>
</evidence>
<evidence type="ECO:0000256" key="9">
    <source>
        <dbReference type="ARBA" id="ARBA00022777"/>
    </source>
</evidence>
<dbReference type="EC" id="2.7.13.3" evidence="3"/>
<keyword evidence="4" id="KW-1003">Cell membrane</keyword>
<evidence type="ECO:0000256" key="1">
    <source>
        <dbReference type="ARBA" id="ARBA00000085"/>
    </source>
</evidence>
<keyword evidence="7 14" id="KW-0812">Transmembrane</keyword>
<evidence type="ECO:0000256" key="12">
    <source>
        <dbReference type="ARBA" id="ARBA00023012"/>
    </source>
</evidence>
<dbReference type="SUPFAM" id="SSF55874">
    <property type="entry name" value="ATPase domain of HSP90 chaperone/DNA topoisomerase II/histidine kinase"/>
    <property type="match status" value="1"/>
</dbReference>
<name>A0A497XP28_9AQUI</name>
<dbReference type="AlphaFoldDB" id="A0A497XP28"/>
<evidence type="ECO:0000256" key="7">
    <source>
        <dbReference type="ARBA" id="ARBA00022692"/>
    </source>
</evidence>
<feature type="transmembrane region" description="Helical" evidence="14">
    <location>
        <begin position="42"/>
        <end position="63"/>
    </location>
</feature>
<keyword evidence="17" id="KW-1185">Reference proteome</keyword>
<evidence type="ECO:0000256" key="5">
    <source>
        <dbReference type="ARBA" id="ARBA00022553"/>
    </source>
</evidence>
<evidence type="ECO:0000313" key="16">
    <source>
        <dbReference type="EMBL" id="RLJ69890.1"/>
    </source>
</evidence>
<comment type="subcellular location">
    <subcellularLocation>
        <location evidence="2">Cell membrane</location>
        <topology evidence="2">Multi-pass membrane protein</topology>
    </subcellularLocation>
</comment>
<dbReference type="CDD" id="cd00082">
    <property type="entry name" value="HisKA"/>
    <property type="match status" value="1"/>
</dbReference>
<dbReference type="Pfam" id="PF00512">
    <property type="entry name" value="HisKA"/>
    <property type="match status" value="1"/>
</dbReference>
<evidence type="ECO:0000256" key="6">
    <source>
        <dbReference type="ARBA" id="ARBA00022679"/>
    </source>
</evidence>
<evidence type="ECO:0000256" key="10">
    <source>
        <dbReference type="ARBA" id="ARBA00022840"/>
    </source>
</evidence>
<feature type="domain" description="Histidine kinase" evidence="15">
    <location>
        <begin position="122"/>
        <end position="319"/>
    </location>
</feature>
<dbReference type="GO" id="GO:0000155">
    <property type="term" value="F:phosphorelay sensor kinase activity"/>
    <property type="evidence" value="ECO:0007669"/>
    <property type="project" value="InterPro"/>
</dbReference>
<feature type="transmembrane region" description="Helical" evidence="14">
    <location>
        <begin position="6"/>
        <end position="30"/>
    </location>
</feature>
<evidence type="ECO:0000256" key="13">
    <source>
        <dbReference type="ARBA" id="ARBA00023136"/>
    </source>
</evidence>
<keyword evidence="8" id="KW-0547">Nucleotide-binding</keyword>
<gene>
    <name evidence="16" type="ORF">BCF55_0148</name>
</gene>
<dbReference type="InterPro" id="IPR003594">
    <property type="entry name" value="HATPase_dom"/>
</dbReference>
<protein>
    <recommendedName>
        <fullName evidence="3">histidine kinase</fullName>
        <ecNumber evidence="3">2.7.13.3</ecNumber>
    </recommendedName>
</protein>
<sequence>MSKLSFFTVLFSLLFLTYLVVAGLIAFFTVKIVGIPIGKKMFTKIVLSILAFIPLYILIAYLLSKFVSRDLLKLEEGVRKLPFSGEIPRSWIKEIDRLGEVISTQSERIAGMIEAQRFMLYRITHDLKTPLTNLRNVLLALKEGVIKPEEESFYIEKLLKETYKMESLLDEALSSIKKVSKNTEKREVNLCTFLEEFGSLWKPRLSKHGIKFLVSCPSDKGIKASPADLEEIFNNLIDNILKHTDSKLIEIKVQEDKGWIEIAVRDEGKGLNPAVLREAYRKGSLGLYIVKELTWRNSGEFKVRSSEGGTEVVLRFPMA</sequence>
<keyword evidence="6" id="KW-0808">Transferase</keyword>
<dbReference type="GO" id="GO:0005886">
    <property type="term" value="C:plasma membrane"/>
    <property type="evidence" value="ECO:0007669"/>
    <property type="project" value="UniProtKB-SubCell"/>
</dbReference>
<dbReference type="InterPro" id="IPR003661">
    <property type="entry name" value="HisK_dim/P_dom"/>
</dbReference>
<dbReference type="GO" id="GO:0005524">
    <property type="term" value="F:ATP binding"/>
    <property type="evidence" value="ECO:0007669"/>
    <property type="project" value="UniProtKB-KW"/>
</dbReference>
<keyword evidence="9 16" id="KW-0418">Kinase</keyword>